<evidence type="ECO:0000259" key="1">
    <source>
        <dbReference type="SMART" id="SM01264"/>
    </source>
</evidence>
<organism evidence="2 3">
    <name type="scientific">Devosia pacifica</name>
    <dbReference type="NCBI Taxonomy" id="1335967"/>
    <lineage>
        <taxon>Bacteria</taxon>
        <taxon>Pseudomonadati</taxon>
        <taxon>Pseudomonadota</taxon>
        <taxon>Alphaproteobacteria</taxon>
        <taxon>Hyphomicrobiales</taxon>
        <taxon>Devosiaceae</taxon>
        <taxon>Devosia</taxon>
    </lineage>
</organism>
<dbReference type="GO" id="GO:0004222">
    <property type="term" value="F:metalloendopeptidase activity"/>
    <property type="evidence" value="ECO:0007669"/>
    <property type="project" value="TreeGrafter"/>
</dbReference>
<protein>
    <submittedName>
        <fullName evidence="2">Peptidase M16</fullName>
    </submittedName>
</protein>
<reference evidence="2" key="2">
    <citation type="submission" date="2020-09" db="EMBL/GenBank/DDBJ databases">
        <authorList>
            <person name="Sun Q."/>
            <person name="Kim S."/>
        </authorList>
    </citation>
    <scope>NUCLEOTIDE SEQUENCE</scope>
    <source>
        <strain evidence="2">KCTC 32437</strain>
    </source>
</reference>
<dbReference type="GO" id="GO:0046872">
    <property type="term" value="F:metal ion binding"/>
    <property type="evidence" value="ECO:0007669"/>
    <property type="project" value="InterPro"/>
</dbReference>
<sequence>MTYHAAFDLVREEKIDDIHSLARHYRHKKTGAEVVSLVNDDENKVFGITFKTPPDDSTGIAHILEHSVLCGSRKYPVKKPFVELLKGSMHSFLNAMTFPDKTAYPVASQNLADFYNLVDVYLDSVLFPLISEDTFRQEGWHYELENKDAPLTYKGVVFNEMKGAWSSPDAVMHKTAQSALYPDTTYGKSSGGDPVVMPELTYEKFKRFHQTYYHPSNARAFFSGDDDPQKRLDILDAYFSQFEQIDVDATIDVQGRFNEPRQIAATYPGSIDGEKRRDGMVTVNWMINAPADREEALANGVLSYVLAGTSASPLRKALTDSGLGEGLMGGGIQSSLMQPMATFGLKGVEPENAGKVEALILDTLRDLASNGIDPKAIEAALNTFEFSLREGNTGSFPRGLAWMFGALSTWLYESDPLDALQFEDALAAIKEKAGSGYLEALIRKYFLENMHRVTVTLTADEEQGSREEAQEAERLAKIRQTMSDADLEEIIETSDKLRALQESVDDPKDLAKIPSLTRADLRREIRTVPSERGEIAGAQLFTHDLTTLGILYLDLGFDLHALDAELLPYMPLFGRALLQMGTSTDDFVGLTQRIGRSTGGIAQHRAVSARQGGDGTAAWFFLSGKAVGDKVDEMLAILRDVLLDARLDNQPRFKQMVLEEKAGFEARLVPAGNGIVDLRLKSSLTEAGAIAEITGGIEYLGFLRDLAKRVDSDWDAVRTSLERIRALLINRAKMVVNVSTEPDLWQSARPSLEAFLKDLPMSDVATQNWDLLRPRVSEGLTIPAQVNYVGKGANLKALGHELTGASRVILKYLNTTYLWDKIRVQGGAYGGSGRFDPVSGNFSFLSYRDPNILKSLDAYDGAAKALRAGIGAEDLTRSMIGVIGDMDPYQFPDAKGYGSMWRQLTGTTDALRQQRRDEVLATSNADVAAMAEALESLSREGHVVVLGNAGAIEKANAERDGLLEISKVM</sequence>
<evidence type="ECO:0000313" key="2">
    <source>
        <dbReference type="EMBL" id="GHA37671.1"/>
    </source>
</evidence>
<dbReference type="Pfam" id="PF05193">
    <property type="entry name" value="Peptidase_M16_C"/>
    <property type="match status" value="1"/>
</dbReference>
<dbReference type="SMART" id="SM01264">
    <property type="entry name" value="M16C_associated"/>
    <property type="match status" value="1"/>
</dbReference>
<dbReference type="Pfam" id="PF22516">
    <property type="entry name" value="PreP_C"/>
    <property type="match status" value="1"/>
</dbReference>
<proteinExistence type="predicted"/>
<dbReference type="GO" id="GO:0016485">
    <property type="term" value="P:protein processing"/>
    <property type="evidence" value="ECO:0007669"/>
    <property type="project" value="TreeGrafter"/>
</dbReference>
<dbReference type="InterPro" id="IPR013578">
    <property type="entry name" value="Peptidase_M16C_assoc"/>
</dbReference>
<dbReference type="Proteomes" id="UP000646579">
    <property type="component" value="Unassembled WGS sequence"/>
</dbReference>
<accession>A0A918SGJ4</accession>
<dbReference type="Gene3D" id="3.30.830.10">
    <property type="entry name" value="Metalloenzyme, LuxS/M16 peptidase-like"/>
    <property type="match status" value="4"/>
</dbReference>
<name>A0A918SGJ4_9HYPH</name>
<dbReference type="Pfam" id="PF00675">
    <property type="entry name" value="Peptidase_M16"/>
    <property type="match status" value="1"/>
</dbReference>
<dbReference type="EMBL" id="BMZE01000005">
    <property type="protein sequence ID" value="GHA37671.1"/>
    <property type="molecule type" value="Genomic_DNA"/>
</dbReference>
<comment type="caution">
    <text evidence="2">The sequence shown here is derived from an EMBL/GenBank/DDBJ whole genome shotgun (WGS) entry which is preliminary data.</text>
</comment>
<dbReference type="PANTHER" id="PTHR43016:SF13">
    <property type="entry name" value="PRESEQUENCE PROTEASE, MITOCHONDRIAL"/>
    <property type="match status" value="1"/>
</dbReference>
<dbReference type="InterPro" id="IPR055130">
    <property type="entry name" value="PreP_C"/>
</dbReference>
<reference evidence="2" key="1">
    <citation type="journal article" date="2014" name="Int. J. Syst. Evol. Microbiol.">
        <title>Complete genome sequence of Corynebacterium casei LMG S-19264T (=DSM 44701T), isolated from a smear-ripened cheese.</title>
        <authorList>
            <consortium name="US DOE Joint Genome Institute (JGI-PGF)"/>
            <person name="Walter F."/>
            <person name="Albersmeier A."/>
            <person name="Kalinowski J."/>
            <person name="Ruckert C."/>
        </authorList>
    </citation>
    <scope>NUCLEOTIDE SEQUENCE</scope>
    <source>
        <strain evidence="2">KCTC 32437</strain>
    </source>
</reference>
<evidence type="ECO:0000313" key="3">
    <source>
        <dbReference type="Proteomes" id="UP000646579"/>
    </source>
</evidence>
<dbReference type="Pfam" id="PF08367">
    <property type="entry name" value="M16C_assoc"/>
    <property type="match status" value="1"/>
</dbReference>
<dbReference type="InterPro" id="IPR007863">
    <property type="entry name" value="Peptidase_M16_C"/>
</dbReference>
<dbReference type="RefSeq" id="WP_189427285.1">
    <property type="nucleotide sequence ID" value="NZ_BMZE01000005.1"/>
</dbReference>
<dbReference type="SUPFAM" id="SSF63411">
    <property type="entry name" value="LuxS/MPP-like metallohydrolase"/>
    <property type="match status" value="4"/>
</dbReference>
<dbReference type="PANTHER" id="PTHR43016">
    <property type="entry name" value="PRESEQUENCE PROTEASE"/>
    <property type="match status" value="1"/>
</dbReference>
<dbReference type="FunFam" id="3.30.830.10:FF:000034">
    <property type="entry name" value="presequence protease 1, chloroplastic/mitochondrial"/>
    <property type="match status" value="1"/>
</dbReference>
<dbReference type="InterPro" id="IPR011765">
    <property type="entry name" value="Pept_M16_N"/>
</dbReference>
<gene>
    <name evidence="2" type="ORF">GCM10007989_36850</name>
</gene>
<keyword evidence="3" id="KW-1185">Reference proteome</keyword>
<feature type="domain" description="Peptidase M16C associated" evidence="1">
    <location>
        <begin position="457"/>
        <end position="706"/>
    </location>
</feature>
<dbReference type="AlphaFoldDB" id="A0A918SGJ4"/>
<dbReference type="InterPro" id="IPR011249">
    <property type="entry name" value="Metalloenz_LuxS/M16"/>
</dbReference>